<evidence type="ECO:0000313" key="2">
    <source>
        <dbReference type="Proteomes" id="UP001055811"/>
    </source>
</evidence>
<proteinExistence type="predicted"/>
<evidence type="ECO:0000313" key="1">
    <source>
        <dbReference type="EMBL" id="KAI3690668.1"/>
    </source>
</evidence>
<dbReference type="Proteomes" id="UP001055811">
    <property type="component" value="Linkage Group LG09"/>
</dbReference>
<gene>
    <name evidence="1" type="ORF">L2E82_48858</name>
</gene>
<reference evidence="2" key="1">
    <citation type="journal article" date="2022" name="Mol. Ecol. Resour.">
        <title>The genomes of chicory, endive, great burdock and yacon provide insights into Asteraceae palaeo-polyploidization history and plant inulin production.</title>
        <authorList>
            <person name="Fan W."/>
            <person name="Wang S."/>
            <person name="Wang H."/>
            <person name="Wang A."/>
            <person name="Jiang F."/>
            <person name="Liu H."/>
            <person name="Zhao H."/>
            <person name="Xu D."/>
            <person name="Zhang Y."/>
        </authorList>
    </citation>
    <scope>NUCLEOTIDE SEQUENCE [LARGE SCALE GENOMIC DNA]</scope>
    <source>
        <strain evidence="2">cv. Punajuju</strain>
    </source>
</reference>
<reference evidence="1 2" key="2">
    <citation type="journal article" date="2022" name="Mol. Ecol. Resour.">
        <title>The genomes of chicory, endive, great burdock and yacon provide insights into Asteraceae paleo-polyploidization history and plant inulin production.</title>
        <authorList>
            <person name="Fan W."/>
            <person name="Wang S."/>
            <person name="Wang H."/>
            <person name="Wang A."/>
            <person name="Jiang F."/>
            <person name="Liu H."/>
            <person name="Zhao H."/>
            <person name="Xu D."/>
            <person name="Zhang Y."/>
        </authorList>
    </citation>
    <scope>NUCLEOTIDE SEQUENCE [LARGE SCALE GENOMIC DNA]</scope>
    <source>
        <strain evidence="2">cv. Punajuju</strain>
        <tissue evidence="1">Leaves</tissue>
    </source>
</reference>
<name>A0ACB8YZC4_CICIN</name>
<organism evidence="1 2">
    <name type="scientific">Cichorium intybus</name>
    <name type="common">Chicory</name>
    <dbReference type="NCBI Taxonomy" id="13427"/>
    <lineage>
        <taxon>Eukaryota</taxon>
        <taxon>Viridiplantae</taxon>
        <taxon>Streptophyta</taxon>
        <taxon>Embryophyta</taxon>
        <taxon>Tracheophyta</taxon>
        <taxon>Spermatophyta</taxon>
        <taxon>Magnoliopsida</taxon>
        <taxon>eudicotyledons</taxon>
        <taxon>Gunneridae</taxon>
        <taxon>Pentapetalae</taxon>
        <taxon>asterids</taxon>
        <taxon>campanulids</taxon>
        <taxon>Asterales</taxon>
        <taxon>Asteraceae</taxon>
        <taxon>Cichorioideae</taxon>
        <taxon>Cichorieae</taxon>
        <taxon>Cichoriinae</taxon>
        <taxon>Cichorium</taxon>
    </lineage>
</organism>
<dbReference type="EMBL" id="CM042017">
    <property type="protein sequence ID" value="KAI3690668.1"/>
    <property type="molecule type" value="Genomic_DNA"/>
</dbReference>
<accession>A0ACB8YZC4</accession>
<keyword evidence="2" id="KW-1185">Reference proteome</keyword>
<comment type="caution">
    <text evidence="1">The sequence shown here is derived from an EMBL/GenBank/DDBJ whole genome shotgun (WGS) entry which is preliminary data.</text>
</comment>
<sequence length="366" mass="42743">MQCTNCGKKGHTSKYYKTPTQQPAQASNVRMSQACYGCGETGHFKWDCPKKRLLGGMERFWRWDARKPWRIPPWSLNRFDTWRHSSSKGTLSIGSGGDIRKIQPTERTTKQRVHQAKLLTLGSTGLVREEEGWIVPNVYRLPRAKQTHHQEPISPTSNQRPLSPASRIELLFKNRSKIRDHQLRIQEEDVPKTAFRTRYGHYEFVVMPFGLTNAPAVFMDLMNRVRRPYLDKFVIVFITDILIYSRSKEEHSQHLRQVLETLRTEKLYAKFSKCEFWIQKVDFLGHVVSKEGIHVDPSKIKAIKNWEAPRTPIEIRQFLGLAGYNRRFIQNFSKISKPLTTLTQKGVTFKWEDRQDAAFQTLKKAL</sequence>
<protein>
    <submittedName>
        <fullName evidence="1">Uncharacterized protein</fullName>
    </submittedName>
</protein>